<evidence type="ECO:0000313" key="2">
    <source>
        <dbReference type="Proteomes" id="UP000298663"/>
    </source>
</evidence>
<sequence>MRSAAYPLTMKKFYGNMGSENEIIVWKALEDTTFASEDTSFDSGYLKQMWEQIRWTMTGFKTNTFHWHSPMNDDFTNQRIKETFEDLYHWATSYLEGGEILNEEWEDYFQSYLNGSIAPNSVLYPKRLAFRQHASLFGVEGFERLKTIFDRSGDPSDKALILEAMLRTKEAKVLEENFEFILEETIKLKAQRSVFRGAMRNPLAIEFIEGHFKEKPKTKTSRLFHRILAAKRGPAEDLFD</sequence>
<protein>
    <recommendedName>
        <fullName evidence="3">ERAP1-like C-terminal domain-containing protein</fullName>
    </recommendedName>
</protein>
<dbReference type="EMBL" id="AZBU02000007">
    <property type="protein sequence ID" value="TKR70696.1"/>
    <property type="molecule type" value="Genomic_DNA"/>
</dbReference>
<proteinExistence type="predicted"/>
<reference evidence="1 2" key="1">
    <citation type="journal article" date="2015" name="Genome Biol.">
        <title>Comparative genomics of Steinernema reveals deeply conserved gene regulatory networks.</title>
        <authorList>
            <person name="Dillman A.R."/>
            <person name="Macchietto M."/>
            <person name="Porter C.F."/>
            <person name="Rogers A."/>
            <person name="Williams B."/>
            <person name="Antoshechkin I."/>
            <person name="Lee M.M."/>
            <person name="Goodwin Z."/>
            <person name="Lu X."/>
            <person name="Lewis E.E."/>
            <person name="Goodrich-Blair H."/>
            <person name="Stock S.P."/>
            <person name="Adams B.J."/>
            <person name="Sternberg P.W."/>
            <person name="Mortazavi A."/>
        </authorList>
    </citation>
    <scope>NUCLEOTIDE SEQUENCE [LARGE SCALE GENOMIC DNA]</scope>
    <source>
        <strain evidence="1 2">ALL</strain>
    </source>
</reference>
<name>A0A4U5MMF6_STECR</name>
<dbReference type="Gene3D" id="1.25.50.20">
    <property type="match status" value="1"/>
</dbReference>
<accession>A0A4U5MMF6</accession>
<comment type="caution">
    <text evidence="1">The sequence shown here is derived from an EMBL/GenBank/DDBJ whole genome shotgun (WGS) entry which is preliminary data.</text>
</comment>
<gene>
    <name evidence="1" type="ORF">L596_022685</name>
</gene>
<organism evidence="1 2">
    <name type="scientific">Steinernema carpocapsae</name>
    <name type="common">Entomopathogenic nematode</name>
    <dbReference type="NCBI Taxonomy" id="34508"/>
    <lineage>
        <taxon>Eukaryota</taxon>
        <taxon>Metazoa</taxon>
        <taxon>Ecdysozoa</taxon>
        <taxon>Nematoda</taxon>
        <taxon>Chromadorea</taxon>
        <taxon>Rhabditida</taxon>
        <taxon>Tylenchina</taxon>
        <taxon>Panagrolaimomorpha</taxon>
        <taxon>Strongyloidoidea</taxon>
        <taxon>Steinernematidae</taxon>
        <taxon>Steinernema</taxon>
    </lineage>
</organism>
<dbReference type="Proteomes" id="UP000298663">
    <property type="component" value="Unassembled WGS sequence"/>
</dbReference>
<dbReference type="AlphaFoldDB" id="A0A4U5MMF6"/>
<evidence type="ECO:0000313" key="1">
    <source>
        <dbReference type="EMBL" id="TKR70696.1"/>
    </source>
</evidence>
<evidence type="ECO:0008006" key="3">
    <source>
        <dbReference type="Google" id="ProtNLM"/>
    </source>
</evidence>
<reference evidence="1 2" key="2">
    <citation type="journal article" date="2019" name="G3 (Bethesda)">
        <title>Hybrid Assembly of the Genome of the Entomopathogenic Nematode Steinernema carpocapsae Identifies the X-Chromosome.</title>
        <authorList>
            <person name="Serra L."/>
            <person name="Macchietto M."/>
            <person name="Macias-Munoz A."/>
            <person name="McGill C.J."/>
            <person name="Rodriguez I.M."/>
            <person name="Rodriguez B."/>
            <person name="Murad R."/>
            <person name="Mortazavi A."/>
        </authorList>
    </citation>
    <scope>NUCLEOTIDE SEQUENCE [LARGE SCALE GENOMIC DNA]</scope>
    <source>
        <strain evidence="1 2">ALL</strain>
    </source>
</reference>
<keyword evidence="2" id="KW-1185">Reference proteome</keyword>